<name>A0A3S4JBZ7_SALET</name>
<dbReference type="EMBL" id="LR134190">
    <property type="protein sequence ID" value="VEB55542.1"/>
    <property type="molecule type" value="Genomic_DNA"/>
</dbReference>
<gene>
    <name evidence="1" type="ORF">NCTC6754_03887</name>
</gene>
<proteinExistence type="predicted"/>
<evidence type="ECO:0000313" key="1">
    <source>
        <dbReference type="EMBL" id="VEB55542.1"/>
    </source>
</evidence>
<evidence type="ECO:0000313" key="2">
    <source>
        <dbReference type="Proteomes" id="UP000269208"/>
    </source>
</evidence>
<accession>A0A3S4JBZ7</accession>
<dbReference type="Proteomes" id="UP000269208">
    <property type="component" value="Chromosome"/>
</dbReference>
<reference evidence="1 2" key="1">
    <citation type="submission" date="2018-12" db="EMBL/GenBank/DDBJ databases">
        <authorList>
            <consortium name="Pathogen Informatics"/>
        </authorList>
    </citation>
    <scope>NUCLEOTIDE SEQUENCE [LARGE SCALE GENOMIC DNA]</scope>
    <source>
        <strain evidence="1 2">NCTC6754</strain>
    </source>
</reference>
<protein>
    <submittedName>
        <fullName evidence="1">Uncharacterized protein</fullName>
    </submittedName>
</protein>
<organism evidence="1 2">
    <name type="scientific">Salmonella enterica I</name>
    <dbReference type="NCBI Taxonomy" id="59201"/>
    <lineage>
        <taxon>Bacteria</taxon>
        <taxon>Pseudomonadati</taxon>
        <taxon>Pseudomonadota</taxon>
        <taxon>Gammaproteobacteria</taxon>
        <taxon>Enterobacterales</taxon>
        <taxon>Enterobacteriaceae</taxon>
        <taxon>Salmonella</taxon>
    </lineage>
</organism>
<dbReference type="AlphaFoldDB" id="A0A3S4JBZ7"/>
<sequence>MTGVLSSVVCAADNSILDFADVIFGKSDNRNWRGAVVSSVKVTEAEGGLILPAISVSVTVMV</sequence>